<dbReference type="AlphaFoldDB" id="A0A179D2T8"/>
<sequence>MDRLKALLFRIDGRGYGAYKELKGTYRFPGFTLFIDRVQADPFAPPSRVRVKVPASEAKLPPSSYANTSRRLGLENYLADRLQRFARRFAERRGSGKSGLIVVHGPGQELMPRTAVSVDEEGNVEARFFVGLPAAGRRVLASEAWDMLGKQLPRLVSEALFYRHLDQNELWSFVETYEDADFLRNQLARLKLVAFVAEGAILPRASGVDPRPAKEAVPFEPPPELAVEIELPNRGRVRGLGIPEGITLIVGGGFHGKSTLLRALELGIYNHRPGDGRELVVSRYETVKIRAEDGRSVSGVDISPFINHLPFGRSTTNFETPCASGSTSQAANIMEALEVGARVLLLDEDTSATNFMIRDARMQALIAKEKEPITPFLDRVRELYELFGVSTVLVMGGSGDYLEVADTVIAMDHFRPLEVTSRAREIVKALPSRRRPERPGPFERIPARRVLSDNLPLKGIKLKVLGLEALSLNREKIDLSAIEQLVCPDQVRTLGLALLKVREKLYAGKLLYEAVLEVEDEIKSRGLLGLSEEARGDLAFVRRFEVAAALNRLRTLKARPER</sequence>
<gene>
    <name evidence="4" type="ORF">TDIS_1838</name>
</gene>
<dbReference type="InterPro" id="IPR046833">
    <property type="entry name" value="ABC_N"/>
</dbReference>
<dbReference type="EMBL" id="LWLG01000016">
    <property type="protein sequence ID" value="OAQ20111.1"/>
    <property type="molecule type" value="Genomic_DNA"/>
</dbReference>
<dbReference type="RefSeq" id="WP_068671552.1">
    <property type="nucleotide sequence ID" value="NZ_LWLG01000016.1"/>
</dbReference>
<keyword evidence="5" id="KW-1185">Reference proteome</keyword>
<reference evidence="4 5" key="1">
    <citation type="submission" date="2016-04" db="EMBL/GenBank/DDBJ databases">
        <title>Genome analysis of Thermosulfurimonas dismutans, the first thermophilic sulfur-disproportionating bacterium of the phylum Thermodesulfobacteria.</title>
        <authorList>
            <person name="Mardanov A.V."/>
            <person name="Beletsky A.V."/>
            <person name="Kadnikov V.V."/>
            <person name="Slobodkin A.I."/>
            <person name="Ravin N.V."/>
        </authorList>
    </citation>
    <scope>NUCLEOTIDE SEQUENCE [LARGE SCALE GENOMIC DNA]</scope>
    <source>
        <strain evidence="4 5">S95</strain>
    </source>
</reference>
<dbReference type="PATRIC" id="fig|999894.6.peg.1838"/>
<feature type="domain" description="ATPase of the ABC class N-terminal" evidence="2">
    <location>
        <begin position="1"/>
        <end position="162"/>
    </location>
</feature>
<dbReference type="PANTHER" id="PTHR38149">
    <property type="entry name" value="ATPASE"/>
    <property type="match status" value="1"/>
</dbReference>
<accession>A0A179D2T8</accession>
<evidence type="ECO:0000259" key="1">
    <source>
        <dbReference type="Pfam" id="PF09818"/>
    </source>
</evidence>
<dbReference type="EC" id="5.3.3.2" evidence="4"/>
<dbReference type="Pfam" id="PF21117">
    <property type="entry name" value="MRB1590_C"/>
    <property type="match status" value="1"/>
</dbReference>
<evidence type="ECO:0000259" key="2">
    <source>
        <dbReference type="Pfam" id="PF20446"/>
    </source>
</evidence>
<dbReference type="GO" id="GO:0004452">
    <property type="term" value="F:isopentenyl-diphosphate delta-isomerase activity"/>
    <property type="evidence" value="ECO:0007669"/>
    <property type="project" value="UniProtKB-EC"/>
</dbReference>
<dbReference type="InterPro" id="IPR019195">
    <property type="entry name" value="ABC_ATPase_put"/>
</dbReference>
<evidence type="ECO:0000313" key="5">
    <source>
        <dbReference type="Proteomes" id="UP000078390"/>
    </source>
</evidence>
<evidence type="ECO:0000259" key="3">
    <source>
        <dbReference type="Pfam" id="PF21117"/>
    </source>
</evidence>
<feature type="domain" description="ATPase of the ABC class C-terminal" evidence="1">
    <location>
        <begin position="167"/>
        <end position="438"/>
    </location>
</feature>
<dbReference type="Pfam" id="PF20446">
    <property type="entry name" value="ABC_N"/>
    <property type="match status" value="1"/>
</dbReference>
<dbReference type="InterPro" id="IPR046834">
    <property type="entry name" value="ABC_ATPase_C"/>
</dbReference>
<dbReference type="Pfam" id="PF09818">
    <property type="entry name" value="ABC_ATPase"/>
    <property type="match status" value="1"/>
</dbReference>
<dbReference type="OrthoDB" id="9809999at2"/>
<organism evidence="4 5">
    <name type="scientific">Thermosulfurimonas dismutans</name>
    <dbReference type="NCBI Taxonomy" id="999894"/>
    <lineage>
        <taxon>Bacteria</taxon>
        <taxon>Pseudomonadati</taxon>
        <taxon>Thermodesulfobacteriota</taxon>
        <taxon>Thermodesulfobacteria</taxon>
        <taxon>Thermodesulfobacteriales</taxon>
        <taxon>Thermodesulfobacteriaceae</taxon>
        <taxon>Thermosulfurimonas</taxon>
    </lineage>
</organism>
<proteinExistence type="predicted"/>
<protein>
    <submittedName>
        <fullName evidence="4">Isopentenyl-diphosphate delta-isomerase</fullName>
        <ecNumber evidence="4">5.3.3.2</ecNumber>
    </submittedName>
</protein>
<dbReference type="SUPFAM" id="SSF52540">
    <property type="entry name" value="P-loop containing nucleoside triphosphate hydrolases"/>
    <property type="match status" value="1"/>
</dbReference>
<comment type="caution">
    <text evidence="4">The sequence shown here is derived from an EMBL/GenBank/DDBJ whole genome shotgun (WGS) entry which is preliminary data.</text>
</comment>
<name>A0A179D2T8_9BACT</name>
<feature type="domain" description="MRB1590-like C-terminal" evidence="3">
    <location>
        <begin position="461"/>
        <end position="558"/>
    </location>
</feature>
<evidence type="ECO:0000313" key="4">
    <source>
        <dbReference type="EMBL" id="OAQ20111.1"/>
    </source>
</evidence>
<dbReference type="InterPro" id="IPR027417">
    <property type="entry name" value="P-loop_NTPase"/>
</dbReference>
<dbReference type="Proteomes" id="UP000078390">
    <property type="component" value="Unassembled WGS sequence"/>
</dbReference>
<dbReference type="InterPro" id="IPR049069">
    <property type="entry name" value="MRB1590-like_C"/>
</dbReference>
<dbReference type="STRING" id="999894.TDIS_1838"/>
<dbReference type="PANTHER" id="PTHR38149:SF1">
    <property type="entry name" value="ATPASE"/>
    <property type="match status" value="1"/>
</dbReference>
<keyword evidence="4" id="KW-0413">Isomerase</keyword>